<evidence type="ECO:0000256" key="1">
    <source>
        <dbReference type="ARBA" id="ARBA00023015"/>
    </source>
</evidence>
<protein>
    <recommendedName>
        <fullName evidence="5">BHLH domain-containing protein</fullName>
    </recommendedName>
</protein>
<dbReference type="InterPro" id="IPR045895">
    <property type="entry name" value="bHLH91-like"/>
</dbReference>
<feature type="compositionally biased region" description="Polar residues" evidence="4">
    <location>
        <begin position="364"/>
        <end position="375"/>
    </location>
</feature>
<gene>
    <name evidence="6" type="ORF">KI387_015961</name>
</gene>
<accession>A0AA38LHN0</accession>
<feature type="non-terminal residue" evidence="6">
    <location>
        <position position="1"/>
    </location>
</feature>
<keyword evidence="7" id="KW-1185">Reference proteome</keyword>
<dbReference type="SUPFAM" id="SSF47459">
    <property type="entry name" value="HLH, helix-loop-helix DNA-binding domain"/>
    <property type="match status" value="1"/>
</dbReference>
<organism evidence="6 7">
    <name type="scientific">Taxus chinensis</name>
    <name type="common">Chinese yew</name>
    <name type="synonym">Taxus wallichiana var. chinensis</name>
    <dbReference type="NCBI Taxonomy" id="29808"/>
    <lineage>
        <taxon>Eukaryota</taxon>
        <taxon>Viridiplantae</taxon>
        <taxon>Streptophyta</taxon>
        <taxon>Embryophyta</taxon>
        <taxon>Tracheophyta</taxon>
        <taxon>Spermatophyta</taxon>
        <taxon>Pinopsida</taxon>
        <taxon>Pinidae</taxon>
        <taxon>Conifers II</taxon>
        <taxon>Cupressales</taxon>
        <taxon>Taxaceae</taxon>
        <taxon>Taxus</taxon>
    </lineage>
</organism>
<dbReference type="InterPro" id="IPR045896">
    <property type="entry name" value="MYC1-like_bHLH"/>
</dbReference>
<dbReference type="GO" id="GO:0006355">
    <property type="term" value="P:regulation of DNA-templated transcription"/>
    <property type="evidence" value="ECO:0007669"/>
    <property type="project" value="InterPro"/>
</dbReference>
<evidence type="ECO:0000256" key="2">
    <source>
        <dbReference type="ARBA" id="ARBA00023163"/>
    </source>
</evidence>
<evidence type="ECO:0000256" key="4">
    <source>
        <dbReference type="SAM" id="MobiDB-lite"/>
    </source>
</evidence>
<reference evidence="6 7" key="1">
    <citation type="journal article" date="2021" name="Nat. Plants">
        <title>The Taxus genome provides insights into paclitaxel biosynthesis.</title>
        <authorList>
            <person name="Xiong X."/>
            <person name="Gou J."/>
            <person name="Liao Q."/>
            <person name="Li Y."/>
            <person name="Zhou Q."/>
            <person name="Bi G."/>
            <person name="Li C."/>
            <person name="Du R."/>
            <person name="Wang X."/>
            <person name="Sun T."/>
            <person name="Guo L."/>
            <person name="Liang H."/>
            <person name="Lu P."/>
            <person name="Wu Y."/>
            <person name="Zhang Z."/>
            <person name="Ro D.K."/>
            <person name="Shang Y."/>
            <person name="Huang S."/>
            <person name="Yan J."/>
        </authorList>
    </citation>
    <scope>NUCLEOTIDE SEQUENCE [LARGE SCALE GENOMIC DNA]</scope>
    <source>
        <strain evidence="6">Ta-2019</strain>
    </source>
</reference>
<evidence type="ECO:0000313" key="7">
    <source>
        <dbReference type="Proteomes" id="UP000824469"/>
    </source>
</evidence>
<dbReference type="AlphaFoldDB" id="A0AA38LHN0"/>
<evidence type="ECO:0000256" key="3">
    <source>
        <dbReference type="ARBA" id="ARBA00023242"/>
    </source>
</evidence>
<dbReference type="GO" id="GO:0046983">
    <property type="term" value="F:protein dimerization activity"/>
    <property type="evidence" value="ECO:0007669"/>
    <property type="project" value="InterPro"/>
</dbReference>
<keyword evidence="1" id="KW-0805">Transcription regulation</keyword>
<keyword evidence="2" id="KW-0804">Transcription</keyword>
<dbReference type="InterPro" id="IPR011598">
    <property type="entry name" value="bHLH_dom"/>
</dbReference>
<evidence type="ECO:0000259" key="5">
    <source>
        <dbReference type="PROSITE" id="PS50888"/>
    </source>
</evidence>
<dbReference type="PANTHER" id="PTHR46834:SF1">
    <property type="entry name" value="TRANSCRIPTION FACTOR BHLH10"/>
    <property type="match status" value="1"/>
</dbReference>
<comment type="caution">
    <text evidence="6">The sequence shown here is derived from an EMBL/GenBank/DDBJ whole genome shotgun (WGS) entry which is preliminary data.</text>
</comment>
<dbReference type="CDD" id="cd18918">
    <property type="entry name" value="bHLH_AtMYC1_like"/>
    <property type="match status" value="1"/>
</dbReference>
<evidence type="ECO:0000313" key="6">
    <source>
        <dbReference type="EMBL" id="KAH9321322.1"/>
    </source>
</evidence>
<keyword evidence="3" id="KW-0539">Nucleus</keyword>
<dbReference type="EMBL" id="JAHRHJ020000003">
    <property type="protein sequence ID" value="KAH9321322.1"/>
    <property type="molecule type" value="Genomic_DNA"/>
</dbReference>
<name>A0AA38LHN0_TAXCH</name>
<sequence>MQEQTFIDSANWKETSTMYDDNYVDPQTGCMLPADHVSSGMMGLEENLQRSSMRLPNFSLGEVTQNNFSDEVGIGSDLQQQLDFELEQEYHSQMIRDVLQQQQDVCAGQQSSASNITAANSWEASFHEMQELSLFHQQQQQNLLDQSQHISSFATADNTTSCTNPITSAYTPPPELLNLLQIPRCSVGSSTISFGSKKPSLDIFPILNGEMVDQNSRLYDPQFSFTPHSPSLRDILQTLPYQLNPPKSYLGLDENEAALQEAEAGRQFTNSMLDLKRDMSLSKGPEGRGTNHFATERQRREYLNEKYQNLRTLVPNPTKADRASIVGDAIDYIKELLRTVEEMKVLVEEKRCGSGRIKRHRINNPQEMESCSQAQVAAPPDLQSEQDQKFLTNGSLRSSWLQRSSKEGTHVDVRIVDNEVNIKLIQRKRRSCLLCVSLILHELQLEILHANGGNIGEHNIFMFNTKIFE</sequence>
<dbReference type="PANTHER" id="PTHR46834">
    <property type="entry name" value="TRANSCRIPTION FACTOR BHLH91"/>
    <property type="match status" value="1"/>
</dbReference>
<dbReference type="SMART" id="SM00353">
    <property type="entry name" value="HLH"/>
    <property type="match status" value="1"/>
</dbReference>
<dbReference type="InterPro" id="IPR036638">
    <property type="entry name" value="HLH_DNA-bd_sf"/>
</dbReference>
<dbReference type="Pfam" id="PF00010">
    <property type="entry name" value="HLH"/>
    <property type="match status" value="1"/>
</dbReference>
<proteinExistence type="predicted"/>
<dbReference type="OMA" id="NLPECER"/>
<feature type="domain" description="BHLH" evidence="5">
    <location>
        <begin position="287"/>
        <end position="336"/>
    </location>
</feature>
<dbReference type="PROSITE" id="PS50888">
    <property type="entry name" value="BHLH"/>
    <property type="match status" value="1"/>
</dbReference>
<dbReference type="Gene3D" id="4.10.280.10">
    <property type="entry name" value="Helix-loop-helix DNA-binding domain"/>
    <property type="match status" value="1"/>
</dbReference>
<dbReference type="Proteomes" id="UP000824469">
    <property type="component" value="Unassembled WGS sequence"/>
</dbReference>
<feature type="region of interest" description="Disordered" evidence="4">
    <location>
        <begin position="364"/>
        <end position="383"/>
    </location>
</feature>